<dbReference type="InterPro" id="IPR036257">
    <property type="entry name" value="Cyt_c_oxidase_su2_TM_sf"/>
</dbReference>
<evidence type="ECO:0000259" key="7">
    <source>
        <dbReference type="PROSITE" id="PS50999"/>
    </source>
</evidence>
<dbReference type="PROSITE" id="PS50999">
    <property type="entry name" value="COX2_TM"/>
    <property type="match status" value="1"/>
</dbReference>
<evidence type="ECO:0000256" key="6">
    <source>
        <dbReference type="SAM" id="Phobius"/>
    </source>
</evidence>
<dbReference type="STRING" id="1714264.BTO30_09025"/>
<evidence type="ECO:0000256" key="2">
    <source>
        <dbReference type="ARBA" id="ARBA00007866"/>
    </source>
</evidence>
<reference evidence="8 9" key="1">
    <citation type="submission" date="2016-12" db="EMBL/GenBank/DDBJ databases">
        <title>Domibacillus antri genome sequencing.</title>
        <authorList>
            <person name="Verma A."/>
            <person name="Krishnamurthi S."/>
        </authorList>
    </citation>
    <scope>NUCLEOTIDE SEQUENCE [LARGE SCALE GENOMIC DNA]</scope>
    <source>
        <strain evidence="8 9">XD80</strain>
    </source>
</reference>
<evidence type="ECO:0000313" key="8">
    <source>
        <dbReference type="EMBL" id="OLN22446.1"/>
    </source>
</evidence>
<comment type="similarity">
    <text evidence="2">Belongs to the cytochrome c oxidase subunit 2 family.</text>
</comment>
<accession>A0A1Q8Q512</accession>
<keyword evidence="4 6" id="KW-1133">Transmembrane helix</keyword>
<evidence type="ECO:0000313" key="9">
    <source>
        <dbReference type="Proteomes" id="UP000185568"/>
    </source>
</evidence>
<dbReference type="InterPro" id="IPR045187">
    <property type="entry name" value="CcO_II"/>
</dbReference>
<dbReference type="SUPFAM" id="SSF81464">
    <property type="entry name" value="Cytochrome c oxidase subunit II-like, transmembrane region"/>
    <property type="match status" value="1"/>
</dbReference>
<dbReference type="EMBL" id="MSDU01000017">
    <property type="protein sequence ID" value="OLN22446.1"/>
    <property type="molecule type" value="Genomic_DNA"/>
</dbReference>
<dbReference type="GO" id="GO:0042773">
    <property type="term" value="P:ATP synthesis coupled electron transport"/>
    <property type="evidence" value="ECO:0007669"/>
    <property type="project" value="TreeGrafter"/>
</dbReference>
<dbReference type="AlphaFoldDB" id="A0A1Q8Q512"/>
<feature type="transmembrane region" description="Helical" evidence="6">
    <location>
        <begin position="17"/>
        <end position="40"/>
    </location>
</feature>
<keyword evidence="5 6" id="KW-0472">Membrane</keyword>
<comment type="subcellular location">
    <subcellularLocation>
        <location evidence="1">Membrane</location>
        <topology evidence="1">Multi-pass membrane protein</topology>
    </subcellularLocation>
</comment>
<dbReference type="GO" id="GO:0004129">
    <property type="term" value="F:cytochrome-c oxidase activity"/>
    <property type="evidence" value="ECO:0007669"/>
    <property type="project" value="InterPro"/>
</dbReference>
<comment type="caution">
    <text evidence="8">The sequence shown here is derived from an EMBL/GenBank/DDBJ whole genome shotgun (WGS) entry which is preliminary data.</text>
</comment>
<evidence type="ECO:0000256" key="1">
    <source>
        <dbReference type="ARBA" id="ARBA00004141"/>
    </source>
</evidence>
<dbReference type="Gene3D" id="1.10.287.90">
    <property type="match status" value="1"/>
</dbReference>
<dbReference type="InterPro" id="IPR011759">
    <property type="entry name" value="Cyt_c_oxidase_su2_TM_dom"/>
</dbReference>
<evidence type="ECO:0000256" key="3">
    <source>
        <dbReference type="ARBA" id="ARBA00022692"/>
    </source>
</evidence>
<name>A0A1Q8Q512_9BACI</name>
<proteinExistence type="inferred from homology"/>
<evidence type="ECO:0000256" key="4">
    <source>
        <dbReference type="ARBA" id="ARBA00022989"/>
    </source>
</evidence>
<dbReference type="GO" id="GO:0016020">
    <property type="term" value="C:membrane"/>
    <property type="evidence" value="ECO:0007669"/>
    <property type="project" value="UniProtKB-SubCell"/>
</dbReference>
<dbReference type="Pfam" id="PF02790">
    <property type="entry name" value="COX2_TM"/>
    <property type="match status" value="1"/>
</dbReference>
<keyword evidence="3 6" id="KW-0812">Transmembrane</keyword>
<protein>
    <recommendedName>
        <fullName evidence="7">Cytochrome oxidase subunit II transmembrane region profile domain-containing protein</fullName>
    </recommendedName>
</protein>
<feature type="domain" description="Cytochrome oxidase subunit II transmembrane region profile" evidence="7">
    <location>
        <begin position="1"/>
        <end position="92"/>
    </location>
</feature>
<feature type="transmembrane region" description="Helical" evidence="6">
    <location>
        <begin position="61"/>
        <end position="80"/>
    </location>
</feature>
<dbReference type="PANTHER" id="PTHR22888">
    <property type="entry name" value="CYTOCHROME C OXIDASE, SUBUNIT II"/>
    <property type="match status" value="1"/>
</dbReference>
<organism evidence="8 9">
    <name type="scientific">Domibacillus antri</name>
    <dbReference type="NCBI Taxonomy" id="1714264"/>
    <lineage>
        <taxon>Bacteria</taxon>
        <taxon>Bacillati</taxon>
        <taxon>Bacillota</taxon>
        <taxon>Bacilli</taxon>
        <taxon>Bacillales</taxon>
        <taxon>Bacillaceae</taxon>
        <taxon>Domibacillus</taxon>
    </lineage>
</organism>
<sequence>MVLDPKGPSAKTLSDTIILSILVMGVILLVVYILYAYMLIKYRASKMAEDYEPPHEEGNKTLEIIWTIIPVIIVIFLSIVTVRTTSERGGGGGPPPPPDLIISEIKTIVKTSMSITSRKTLLFTASGEITEEAPSTNKILKILLPTMFPRAISLCFLVQRNFFSNGFTFYF</sequence>
<dbReference type="PANTHER" id="PTHR22888:SF18">
    <property type="entry name" value="CYTOCHROME BO(3) UBIQUINOL OXIDASE SUBUNIT 2"/>
    <property type="match status" value="1"/>
</dbReference>
<dbReference type="Proteomes" id="UP000185568">
    <property type="component" value="Unassembled WGS sequence"/>
</dbReference>
<gene>
    <name evidence="8" type="ORF">BTO30_09025</name>
</gene>
<evidence type="ECO:0000256" key="5">
    <source>
        <dbReference type="ARBA" id="ARBA00023136"/>
    </source>
</evidence>
<keyword evidence="9" id="KW-1185">Reference proteome</keyword>